<dbReference type="Gene3D" id="1.25.40.10">
    <property type="entry name" value="Tetratricopeptide repeat domain"/>
    <property type="match status" value="1"/>
</dbReference>
<sequence>MKNDRPVAAKPVQEAELREALARVLRSDTFSRSERLRLLLRHIVSETIEGRGDQLLGKNIAADVFGIDVDETSDISRVRVEVGRLRARLKHYFETEGATERVTIEIPKGAYFATFKAVETVPPKPAQGQENPLDRVNSSWWSSRRVVVGGAVGFLALATGTLWSTRSSDSPAFERPLVAVAPIENLSGSPDYIATGLTADIVNRLARFDNLVVVSRAATAVANKPGETAIPLGQRLLADYQLSGALHDSVDGSRLTLELLTVPDGQVVWVDEHSLPDTEQGLSTVRVDAANAISRALATRDGVIPRLIASDSGGENAPDRASYMCVLRFYSYLQFRDPQEHAAVRDCLEDATRVSPDYAEVWSSLAQIYLDERRNGFREGAAPGPPLSRAFEAANRAVEIAPDSASAHSVLAATQYFRRDTAAFRETARRALELNPNDPDARAYFGHLLSMSGEWEEGQRLIAEARDMSPVHPPVWHHSTAMAAILERDFDRAVEEARLGEMPGFYMSYVLLAAAHGHLGNATGASEALGKLENLRPDYPEALTGDLERRFLDPALINMLASGVRKASSLADFQ</sequence>
<dbReference type="EMBL" id="UETC01000004">
    <property type="protein sequence ID" value="SSA46009.1"/>
    <property type="molecule type" value="Genomic_DNA"/>
</dbReference>
<protein>
    <submittedName>
        <fullName evidence="2">Adenylate cyclase</fullName>
    </submittedName>
</protein>
<gene>
    <name evidence="1" type="ORF">BCF38_104283</name>
    <name evidence="2" type="ORF">SAMN05421539_104283</name>
</gene>
<dbReference type="Proteomes" id="UP000245839">
    <property type="component" value="Unassembled WGS sequence"/>
</dbReference>
<dbReference type="SUPFAM" id="SSF48452">
    <property type="entry name" value="TPR-like"/>
    <property type="match status" value="1"/>
</dbReference>
<proteinExistence type="predicted"/>
<evidence type="ECO:0000313" key="2">
    <source>
        <dbReference type="EMBL" id="SSA46009.1"/>
    </source>
</evidence>
<name>A0A2Y9AUV1_9RHOB</name>
<reference evidence="2 4" key="1">
    <citation type="submission" date="2016-10" db="EMBL/GenBank/DDBJ databases">
        <authorList>
            <person name="Cai Z."/>
        </authorList>
    </citation>
    <scope>NUCLEOTIDE SEQUENCE [LARGE SCALE GENOMIC DNA]</scope>
    <source>
        <strain evidence="2 4">DSM 25227</strain>
    </source>
</reference>
<dbReference type="EMBL" id="QGDJ01000004">
    <property type="protein sequence ID" value="PWJ19347.1"/>
    <property type="molecule type" value="Genomic_DNA"/>
</dbReference>
<dbReference type="Proteomes" id="UP000251571">
    <property type="component" value="Unassembled WGS sequence"/>
</dbReference>
<evidence type="ECO:0000313" key="3">
    <source>
        <dbReference type="Proteomes" id="UP000245839"/>
    </source>
</evidence>
<dbReference type="InterPro" id="IPR011990">
    <property type="entry name" value="TPR-like_helical_dom_sf"/>
</dbReference>
<dbReference type="AlphaFoldDB" id="A0A2Y9AUV1"/>
<reference evidence="1 3" key="2">
    <citation type="submission" date="2018-03" db="EMBL/GenBank/DDBJ databases">
        <title>Genomic Encyclopedia of Archaeal and Bacterial Type Strains, Phase II (KMG-II): from individual species to whole genera.</title>
        <authorList>
            <person name="Goeker M."/>
        </authorList>
    </citation>
    <scope>NUCLEOTIDE SEQUENCE [LARGE SCALE GENOMIC DNA]</scope>
    <source>
        <strain evidence="1 3">DSM 25227</strain>
    </source>
</reference>
<evidence type="ECO:0000313" key="1">
    <source>
        <dbReference type="EMBL" id="PWJ19347.1"/>
    </source>
</evidence>
<accession>A0A2Y9AUV1</accession>
<evidence type="ECO:0000313" key="4">
    <source>
        <dbReference type="Proteomes" id="UP000251571"/>
    </source>
</evidence>
<keyword evidence="3" id="KW-1185">Reference proteome</keyword>
<dbReference type="Gene3D" id="3.40.50.10610">
    <property type="entry name" value="ABC-type transport auxiliary lipoprotein component"/>
    <property type="match status" value="1"/>
</dbReference>
<dbReference type="RefSeq" id="WP_170125406.1">
    <property type="nucleotide sequence ID" value="NZ_QGDJ01000004.1"/>
</dbReference>
<organism evidence="2 4">
    <name type="scientific">Jannaschia seohaensis</name>
    <dbReference type="NCBI Taxonomy" id="475081"/>
    <lineage>
        <taxon>Bacteria</taxon>
        <taxon>Pseudomonadati</taxon>
        <taxon>Pseudomonadota</taxon>
        <taxon>Alphaproteobacteria</taxon>
        <taxon>Rhodobacterales</taxon>
        <taxon>Roseobacteraceae</taxon>
        <taxon>Jannaschia</taxon>
    </lineage>
</organism>